<name>A0A3L9ML13_9FLAO</name>
<dbReference type="GO" id="GO:0009252">
    <property type="term" value="P:peptidoglycan biosynthetic process"/>
    <property type="evidence" value="ECO:0007669"/>
    <property type="project" value="UniProtKB-UniRule"/>
</dbReference>
<dbReference type="Proteomes" id="UP000275348">
    <property type="component" value="Unassembled WGS sequence"/>
</dbReference>
<dbReference type="OrthoDB" id="9804126at2"/>
<feature type="domain" description="Mur ligase C-terminal" evidence="16">
    <location>
        <begin position="306"/>
        <end position="430"/>
    </location>
</feature>
<evidence type="ECO:0000256" key="9">
    <source>
        <dbReference type="ARBA" id="ARBA00022960"/>
    </source>
</evidence>
<feature type="domain" description="Mur ligase central" evidence="17">
    <location>
        <begin position="116"/>
        <end position="284"/>
    </location>
</feature>
<dbReference type="Pfam" id="PF08245">
    <property type="entry name" value="Mur_ligase_M"/>
    <property type="match status" value="1"/>
</dbReference>
<evidence type="ECO:0000259" key="15">
    <source>
        <dbReference type="Pfam" id="PF01225"/>
    </source>
</evidence>
<keyword evidence="5 14" id="KW-0436">Ligase</keyword>
<feature type="domain" description="Mur ligase N-terminal catalytic" evidence="15">
    <location>
        <begin position="9"/>
        <end position="111"/>
    </location>
</feature>
<dbReference type="GO" id="GO:0005737">
    <property type="term" value="C:cytoplasm"/>
    <property type="evidence" value="ECO:0007669"/>
    <property type="project" value="UniProtKB-SubCell"/>
</dbReference>
<dbReference type="Gene3D" id="3.40.1190.10">
    <property type="entry name" value="Mur-like, catalytic domain"/>
    <property type="match status" value="1"/>
</dbReference>
<dbReference type="AlphaFoldDB" id="A0A3L9ML13"/>
<dbReference type="PANTHER" id="PTHR43445">
    <property type="entry name" value="UDP-N-ACETYLMURAMATE--L-ALANINE LIGASE-RELATED"/>
    <property type="match status" value="1"/>
</dbReference>
<dbReference type="InterPro" id="IPR004101">
    <property type="entry name" value="Mur_ligase_C"/>
</dbReference>
<keyword evidence="9 14" id="KW-0133">Cell shape</keyword>
<evidence type="ECO:0000256" key="1">
    <source>
        <dbReference type="ARBA" id="ARBA00004496"/>
    </source>
</evidence>
<dbReference type="InterPro" id="IPR036615">
    <property type="entry name" value="Mur_ligase_C_dom_sf"/>
</dbReference>
<evidence type="ECO:0000313" key="19">
    <source>
        <dbReference type="Proteomes" id="UP000275348"/>
    </source>
</evidence>
<proteinExistence type="inferred from homology"/>
<dbReference type="InterPro" id="IPR050061">
    <property type="entry name" value="MurCDEF_pg_biosynth"/>
</dbReference>
<dbReference type="InterPro" id="IPR013221">
    <property type="entry name" value="Mur_ligase_cen"/>
</dbReference>
<comment type="subcellular location">
    <subcellularLocation>
        <location evidence="1 14">Cytoplasm</location>
    </subcellularLocation>
</comment>
<evidence type="ECO:0000256" key="13">
    <source>
        <dbReference type="ARBA" id="ARBA00047833"/>
    </source>
</evidence>
<dbReference type="EMBL" id="RDOJ01000003">
    <property type="protein sequence ID" value="RLZ11944.1"/>
    <property type="molecule type" value="Genomic_DNA"/>
</dbReference>
<dbReference type="SUPFAM" id="SSF53244">
    <property type="entry name" value="MurD-like peptide ligases, peptide-binding domain"/>
    <property type="match status" value="1"/>
</dbReference>
<keyword evidence="4 14" id="KW-0963">Cytoplasm</keyword>
<feature type="binding site" evidence="14">
    <location>
        <begin position="118"/>
        <end position="124"/>
    </location>
    <ligand>
        <name>ATP</name>
        <dbReference type="ChEBI" id="CHEBI:30616"/>
    </ligand>
</feature>
<evidence type="ECO:0000256" key="14">
    <source>
        <dbReference type="HAMAP-Rule" id="MF_00046"/>
    </source>
</evidence>
<keyword evidence="12 14" id="KW-0961">Cell wall biogenesis/degradation</keyword>
<evidence type="ECO:0000259" key="16">
    <source>
        <dbReference type="Pfam" id="PF02875"/>
    </source>
</evidence>
<gene>
    <name evidence="14" type="primary">murC</name>
    <name evidence="18" type="ORF">EAH69_03205</name>
</gene>
<dbReference type="Pfam" id="PF01225">
    <property type="entry name" value="Mur_ligase"/>
    <property type="match status" value="1"/>
</dbReference>
<keyword evidence="7 14" id="KW-0547">Nucleotide-binding</keyword>
<dbReference type="GO" id="GO:0008763">
    <property type="term" value="F:UDP-N-acetylmuramate-L-alanine ligase activity"/>
    <property type="evidence" value="ECO:0007669"/>
    <property type="project" value="UniProtKB-UniRule"/>
</dbReference>
<sequence>MGILDKKYYYFIGAGGIGMSALERFFNSVGKVVLGYDKTPTELTTELIKEGIDIHFEDNVDLIPSDINQENTLVIYTPAIPKDHKELNHFFDQKFEVLKRSEVLGAITRDTYAIGVAGTHGKTTTSSILGHILKVADLDSTAFLGGIAENYNSNIISNGSKYTVSEADEFDRSFLKLSPKVAIITSDDADHLDIYGERDEVKKSFQEFASIVEEQLFVRKGLDFPNAKTYGVNEGADYDAVNVRIENGYYVFDVNTPNGVLKDINFMLPGRHNMENATAAIAVADFLGISSEKIHEALQSFIGVRRRFNRLKINDKIYVDDYAHHPTELDAVINSLRELYPGKKILGVFQPHLFTRTRDFATEFAHSLSQLDELILLDIYPARELPIEGITSNWLLEMIDLKEKEVYSLEEAFPAIKTKEFDVLLTVGAGNIDTIVKPIKNWLNSEA</sequence>
<reference evidence="18 19" key="1">
    <citation type="submission" date="2018-10" db="EMBL/GenBank/DDBJ databases">
        <authorList>
            <person name="Chen X."/>
        </authorList>
    </citation>
    <scope>NUCLEOTIDE SEQUENCE [LARGE SCALE GENOMIC DNA]</scope>
    <source>
        <strain evidence="18 19">YIM 102668</strain>
    </source>
</reference>
<dbReference type="SUPFAM" id="SSF53623">
    <property type="entry name" value="MurD-like peptide ligases, catalytic domain"/>
    <property type="match status" value="1"/>
</dbReference>
<comment type="similarity">
    <text evidence="14">Belongs to the MurCDEF family.</text>
</comment>
<organism evidence="18 19">
    <name type="scientific">Faecalibacter macacae</name>
    <dbReference type="NCBI Taxonomy" id="1859289"/>
    <lineage>
        <taxon>Bacteria</taxon>
        <taxon>Pseudomonadati</taxon>
        <taxon>Bacteroidota</taxon>
        <taxon>Flavobacteriia</taxon>
        <taxon>Flavobacteriales</taxon>
        <taxon>Weeksellaceae</taxon>
        <taxon>Faecalibacter</taxon>
    </lineage>
</organism>
<comment type="function">
    <text evidence="14">Cell wall formation.</text>
</comment>
<dbReference type="GO" id="GO:0008360">
    <property type="term" value="P:regulation of cell shape"/>
    <property type="evidence" value="ECO:0007669"/>
    <property type="project" value="UniProtKB-KW"/>
</dbReference>
<keyword evidence="6 14" id="KW-0132">Cell division</keyword>
<evidence type="ECO:0000256" key="10">
    <source>
        <dbReference type="ARBA" id="ARBA00022984"/>
    </source>
</evidence>
<evidence type="ECO:0000256" key="8">
    <source>
        <dbReference type="ARBA" id="ARBA00022840"/>
    </source>
</evidence>
<evidence type="ECO:0000256" key="11">
    <source>
        <dbReference type="ARBA" id="ARBA00023306"/>
    </source>
</evidence>
<dbReference type="RefSeq" id="WP_121933753.1">
    <property type="nucleotide sequence ID" value="NZ_RDOJ01000003.1"/>
</dbReference>
<evidence type="ECO:0000256" key="2">
    <source>
        <dbReference type="ARBA" id="ARBA00004752"/>
    </source>
</evidence>
<dbReference type="HAMAP" id="MF_00046">
    <property type="entry name" value="MurC"/>
    <property type="match status" value="1"/>
</dbReference>
<evidence type="ECO:0000256" key="6">
    <source>
        <dbReference type="ARBA" id="ARBA00022618"/>
    </source>
</evidence>
<dbReference type="InterPro" id="IPR000713">
    <property type="entry name" value="Mur_ligase_N"/>
</dbReference>
<protein>
    <recommendedName>
        <fullName evidence="3 14">UDP-N-acetylmuramate--L-alanine ligase</fullName>
        <ecNumber evidence="3 14">6.3.2.8</ecNumber>
    </recommendedName>
    <alternativeName>
        <fullName evidence="14">UDP-N-acetylmuramoyl-L-alanine synthetase</fullName>
    </alternativeName>
</protein>
<dbReference type="Gene3D" id="3.90.190.20">
    <property type="entry name" value="Mur ligase, C-terminal domain"/>
    <property type="match status" value="1"/>
</dbReference>
<dbReference type="GO" id="GO:0071555">
    <property type="term" value="P:cell wall organization"/>
    <property type="evidence" value="ECO:0007669"/>
    <property type="project" value="UniProtKB-KW"/>
</dbReference>
<dbReference type="UniPathway" id="UPA00219"/>
<dbReference type="InterPro" id="IPR005758">
    <property type="entry name" value="UDP-N-AcMur_Ala_ligase_MurC"/>
</dbReference>
<comment type="pathway">
    <text evidence="2 14">Cell wall biogenesis; peptidoglycan biosynthesis.</text>
</comment>
<keyword evidence="10 14" id="KW-0573">Peptidoglycan synthesis</keyword>
<keyword evidence="8 14" id="KW-0067">ATP-binding</keyword>
<dbReference type="EC" id="6.3.2.8" evidence="3 14"/>
<dbReference type="GO" id="GO:0051301">
    <property type="term" value="P:cell division"/>
    <property type="evidence" value="ECO:0007669"/>
    <property type="project" value="UniProtKB-KW"/>
</dbReference>
<evidence type="ECO:0000259" key="17">
    <source>
        <dbReference type="Pfam" id="PF08245"/>
    </source>
</evidence>
<keyword evidence="19" id="KW-1185">Reference proteome</keyword>
<evidence type="ECO:0000256" key="12">
    <source>
        <dbReference type="ARBA" id="ARBA00023316"/>
    </source>
</evidence>
<evidence type="ECO:0000256" key="3">
    <source>
        <dbReference type="ARBA" id="ARBA00012211"/>
    </source>
</evidence>
<evidence type="ECO:0000256" key="7">
    <source>
        <dbReference type="ARBA" id="ARBA00022741"/>
    </source>
</evidence>
<evidence type="ECO:0000313" key="18">
    <source>
        <dbReference type="EMBL" id="RLZ11944.1"/>
    </source>
</evidence>
<dbReference type="Pfam" id="PF02875">
    <property type="entry name" value="Mur_ligase_C"/>
    <property type="match status" value="1"/>
</dbReference>
<evidence type="ECO:0000256" key="4">
    <source>
        <dbReference type="ARBA" id="ARBA00022490"/>
    </source>
</evidence>
<dbReference type="NCBIfam" id="TIGR01082">
    <property type="entry name" value="murC"/>
    <property type="match status" value="1"/>
</dbReference>
<dbReference type="Gene3D" id="3.40.50.720">
    <property type="entry name" value="NAD(P)-binding Rossmann-like Domain"/>
    <property type="match status" value="1"/>
</dbReference>
<evidence type="ECO:0000256" key="5">
    <source>
        <dbReference type="ARBA" id="ARBA00022598"/>
    </source>
</evidence>
<comment type="caution">
    <text evidence="18">The sequence shown here is derived from an EMBL/GenBank/DDBJ whole genome shotgun (WGS) entry which is preliminary data.</text>
</comment>
<accession>A0A3L9ML13</accession>
<dbReference type="GO" id="GO:0005524">
    <property type="term" value="F:ATP binding"/>
    <property type="evidence" value="ECO:0007669"/>
    <property type="project" value="UniProtKB-UniRule"/>
</dbReference>
<dbReference type="InterPro" id="IPR036565">
    <property type="entry name" value="Mur-like_cat_sf"/>
</dbReference>
<comment type="catalytic activity">
    <reaction evidence="13 14">
        <text>UDP-N-acetyl-alpha-D-muramate + L-alanine + ATP = UDP-N-acetyl-alpha-D-muramoyl-L-alanine + ADP + phosphate + H(+)</text>
        <dbReference type="Rhea" id="RHEA:23372"/>
        <dbReference type="ChEBI" id="CHEBI:15378"/>
        <dbReference type="ChEBI" id="CHEBI:30616"/>
        <dbReference type="ChEBI" id="CHEBI:43474"/>
        <dbReference type="ChEBI" id="CHEBI:57972"/>
        <dbReference type="ChEBI" id="CHEBI:70757"/>
        <dbReference type="ChEBI" id="CHEBI:83898"/>
        <dbReference type="ChEBI" id="CHEBI:456216"/>
        <dbReference type="EC" id="6.3.2.8"/>
    </reaction>
</comment>
<dbReference type="SUPFAM" id="SSF51984">
    <property type="entry name" value="MurCD N-terminal domain"/>
    <property type="match status" value="1"/>
</dbReference>
<keyword evidence="11 14" id="KW-0131">Cell cycle</keyword>
<dbReference type="PANTHER" id="PTHR43445:SF3">
    <property type="entry name" value="UDP-N-ACETYLMURAMATE--L-ALANINE LIGASE"/>
    <property type="match status" value="1"/>
</dbReference>